<keyword evidence="1" id="KW-0732">Signal</keyword>
<reference evidence="2 3" key="1">
    <citation type="journal article" date="2021" name="Sci. Rep.">
        <title>The distribution of antibiotic resistance genes in chicken gut microbiota commensals.</title>
        <authorList>
            <person name="Juricova H."/>
            <person name="Matiasovicova J."/>
            <person name="Kubasova T."/>
            <person name="Cejkova D."/>
            <person name="Rychlik I."/>
        </authorList>
    </citation>
    <scope>NUCLEOTIDE SEQUENCE [LARGE SCALE GENOMIC DNA]</scope>
    <source>
        <strain evidence="2 3">An564</strain>
    </source>
</reference>
<dbReference type="EMBL" id="JACSNR010000002">
    <property type="protein sequence ID" value="MBM6922753.1"/>
    <property type="molecule type" value="Genomic_DNA"/>
</dbReference>
<evidence type="ECO:0000256" key="1">
    <source>
        <dbReference type="SAM" id="SignalP"/>
    </source>
</evidence>
<accession>A0ABS2GMI8</accession>
<feature type="chain" id="PRO_5046424418" description="Lipoprotein" evidence="1">
    <location>
        <begin position="21"/>
        <end position="193"/>
    </location>
</feature>
<name>A0ABS2GMI8_9FIRM</name>
<dbReference type="PROSITE" id="PS51257">
    <property type="entry name" value="PROKAR_LIPOPROTEIN"/>
    <property type="match status" value="1"/>
</dbReference>
<protein>
    <recommendedName>
        <fullName evidence="4">Lipoprotein</fullName>
    </recommendedName>
</protein>
<sequence>MKRLILAWLCCVMLAGCTNANPDSISEGEVHLGEVLDQTGHSFSYVASGSELTTGLYTDGEGWFLTSVRTVKGQQDPVITDQPMRQAETGSDGIQLWYGVYGSPEEPWLALQLTETEPTCRSLGVSGEERSLELTNSLGEPVEWMTEPLEGLLDSENRLTVTLADVDLKQGLQPKSPYCEIPLDLTEALAELE</sequence>
<keyword evidence="3" id="KW-1185">Reference proteome</keyword>
<dbReference type="RefSeq" id="WP_204719850.1">
    <property type="nucleotide sequence ID" value="NZ_JACSNR010000002.1"/>
</dbReference>
<gene>
    <name evidence="2" type="ORF">H9X81_03470</name>
</gene>
<evidence type="ECO:0008006" key="4">
    <source>
        <dbReference type="Google" id="ProtNLM"/>
    </source>
</evidence>
<organism evidence="2 3">
    <name type="scientific">Hydrogenoanaerobacterium saccharovorans</name>
    <dbReference type="NCBI Taxonomy" id="474960"/>
    <lineage>
        <taxon>Bacteria</taxon>
        <taxon>Bacillati</taxon>
        <taxon>Bacillota</taxon>
        <taxon>Clostridia</taxon>
        <taxon>Eubacteriales</taxon>
        <taxon>Oscillospiraceae</taxon>
        <taxon>Hydrogenoanaerobacterium</taxon>
    </lineage>
</organism>
<evidence type="ECO:0000313" key="3">
    <source>
        <dbReference type="Proteomes" id="UP000724149"/>
    </source>
</evidence>
<evidence type="ECO:0000313" key="2">
    <source>
        <dbReference type="EMBL" id="MBM6922753.1"/>
    </source>
</evidence>
<dbReference type="Proteomes" id="UP000724149">
    <property type="component" value="Unassembled WGS sequence"/>
</dbReference>
<proteinExistence type="predicted"/>
<feature type="signal peptide" evidence="1">
    <location>
        <begin position="1"/>
        <end position="20"/>
    </location>
</feature>
<comment type="caution">
    <text evidence="2">The sequence shown here is derived from an EMBL/GenBank/DDBJ whole genome shotgun (WGS) entry which is preliminary data.</text>
</comment>